<evidence type="ECO:0000256" key="1">
    <source>
        <dbReference type="SAM" id="Phobius"/>
    </source>
</evidence>
<feature type="transmembrane region" description="Helical" evidence="1">
    <location>
        <begin position="35"/>
        <end position="60"/>
    </location>
</feature>
<keyword evidence="1" id="KW-1133">Transmembrane helix</keyword>
<feature type="transmembrane region" description="Helical" evidence="1">
    <location>
        <begin position="107"/>
        <end position="131"/>
    </location>
</feature>
<comment type="caution">
    <text evidence="2">The sequence shown here is derived from an EMBL/GenBank/DDBJ whole genome shotgun (WGS) entry which is preliminary data.</text>
</comment>
<dbReference type="EMBL" id="JAPEUX010000001">
    <property type="protein sequence ID" value="KAJ4360713.1"/>
    <property type="molecule type" value="Genomic_DNA"/>
</dbReference>
<dbReference type="GeneID" id="80904810"/>
<keyword evidence="1" id="KW-0472">Membrane</keyword>
<proteinExistence type="predicted"/>
<accession>A0A9W8XWV0</accession>
<keyword evidence="3" id="KW-1185">Reference proteome</keyword>
<dbReference type="Proteomes" id="UP001140513">
    <property type="component" value="Unassembled WGS sequence"/>
</dbReference>
<gene>
    <name evidence="2" type="ORF">N0V89_001280</name>
</gene>
<evidence type="ECO:0000313" key="3">
    <source>
        <dbReference type="Proteomes" id="UP001140513"/>
    </source>
</evidence>
<keyword evidence="1" id="KW-0812">Transmembrane</keyword>
<name>A0A9W8XWV0_9PLEO</name>
<sequence>MSELDDRYVYRGVWLDQTGGSTMGRTITVDTNTSVIIVALLAIMSTIGATHLWSLLLFSFHQQRASGGSKDALFQQQQALLRTMPAPGNFVTEMIKLWWSWRRKGRVLLRCLLPALFSLLFAASTLTASVFSSAIVSSSDIQVLVDSPFCGFRNATRYLNEHGSFENDYVSTYESIGETYALDCYIKSDTSRSRCNNIFVKPRIPVTIEEAECPFSAKICATKNFSAIVMDSGLLDMNEHFGFNLGVNDGVKFRRRTTCSVLPPDGYLTIINSSDLSREDKLLYLSQPRYDFSEEQFEATLYGGFVSGNGTKWFNATSKLDQATEIRSLLYTNSTRNYRADGWMKLGSDPFPCTDDDYCWTPVPEISQKESDLVLMVVTIGQIRYQQPVEDPLFAAHTVYNFTTGKNTSFKREQKLTIATVSDDQWKIEAISQDSKVWAVLQILLADYAIGAQATEPHAYEYVDKPATAAEQSLCHAMRMKKSGGFA</sequence>
<evidence type="ECO:0000313" key="2">
    <source>
        <dbReference type="EMBL" id="KAJ4360713.1"/>
    </source>
</evidence>
<reference evidence="2" key="1">
    <citation type="submission" date="2022-10" db="EMBL/GenBank/DDBJ databases">
        <title>Tapping the CABI collections for fungal endophytes: first genome assemblies for Collariella, Neodidymelliopsis, Ascochyta clinopodiicola, Didymella pomorum, Didymosphaeria variabile, Neocosmospora piperis and Neocucurbitaria cava.</title>
        <authorList>
            <person name="Hill R."/>
        </authorList>
    </citation>
    <scope>NUCLEOTIDE SEQUENCE</scope>
    <source>
        <strain evidence="2">IMI 356815</strain>
    </source>
</reference>
<dbReference type="AlphaFoldDB" id="A0A9W8XWV0"/>
<dbReference type="OrthoDB" id="3540210at2759"/>
<dbReference type="RefSeq" id="XP_056076915.1">
    <property type="nucleotide sequence ID" value="XM_056210093.1"/>
</dbReference>
<organism evidence="2 3">
    <name type="scientific">Didymosphaeria variabile</name>
    <dbReference type="NCBI Taxonomy" id="1932322"/>
    <lineage>
        <taxon>Eukaryota</taxon>
        <taxon>Fungi</taxon>
        <taxon>Dikarya</taxon>
        <taxon>Ascomycota</taxon>
        <taxon>Pezizomycotina</taxon>
        <taxon>Dothideomycetes</taxon>
        <taxon>Pleosporomycetidae</taxon>
        <taxon>Pleosporales</taxon>
        <taxon>Massarineae</taxon>
        <taxon>Didymosphaeriaceae</taxon>
        <taxon>Didymosphaeria</taxon>
    </lineage>
</organism>
<protein>
    <submittedName>
        <fullName evidence="2">Uncharacterized protein</fullName>
    </submittedName>
</protein>